<dbReference type="EMBL" id="LSMT01000341">
    <property type="protein sequence ID" value="PFX19869.1"/>
    <property type="molecule type" value="Genomic_DNA"/>
</dbReference>
<feature type="region of interest" description="Disordered" evidence="1">
    <location>
        <begin position="59"/>
        <end position="82"/>
    </location>
</feature>
<dbReference type="OrthoDB" id="5953299at2759"/>
<dbReference type="AlphaFoldDB" id="A0A2B4RSS1"/>
<feature type="compositionally biased region" description="Polar residues" evidence="1">
    <location>
        <begin position="72"/>
        <end position="82"/>
    </location>
</feature>
<proteinExistence type="predicted"/>
<name>A0A2B4RSS1_STYPI</name>
<dbReference type="Gene3D" id="3.40.1090.10">
    <property type="entry name" value="Cytosolic phospholipase A2 catalytic domain"/>
    <property type="match status" value="1"/>
</dbReference>
<comment type="caution">
    <text evidence="2">The sequence shown here is derived from an EMBL/GenBank/DDBJ whole genome shotgun (WGS) entry which is preliminary data.</text>
</comment>
<evidence type="ECO:0000313" key="3">
    <source>
        <dbReference type="Proteomes" id="UP000225706"/>
    </source>
</evidence>
<organism evidence="2 3">
    <name type="scientific">Stylophora pistillata</name>
    <name type="common">Smooth cauliflower coral</name>
    <dbReference type="NCBI Taxonomy" id="50429"/>
    <lineage>
        <taxon>Eukaryota</taxon>
        <taxon>Metazoa</taxon>
        <taxon>Cnidaria</taxon>
        <taxon>Anthozoa</taxon>
        <taxon>Hexacorallia</taxon>
        <taxon>Scleractinia</taxon>
        <taxon>Astrocoeniina</taxon>
        <taxon>Pocilloporidae</taxon>
        <taxon>Stylophora</taxon>
    </lineage>
</organism>
<protein>
    <recommendedName>
        <fullName evidence="4">PNPLA domain-containing protein</fullName>
    </recommendedName>
</protein>
<dbReference type="SUPFAM" id="SSF52151">
    <property type="entry name" value="FabD/lysophospholipase-like"/>
    <property type="match status" value="1"/>
</dbReference>
<evidence type="ECO:0008006" key="4">
    <source>
        <dbReference type="Google" id="ProtNLM"/>
    </source>
</evidence>
<keyword evidence="3" id="KW-1185">Reference proteome</keyword>
<gene>
    <name evidence="2" type="ORF">AWC38_SpisGene15708</name>
</gene>
<evidence type="ECO:0000313" key="2">
    <source>
        <dbReference type="EMBL" id="PFX19869.1"/>
    </source>
</evidence>
<evidence type="ECO:0000256" key="1">
    <source>
        <dbReference type="SAM" id="MobiDB-lite"/>
    </source>
</evidence>
<reference evidence="3" key="1">
    <citation type="journal article" date="2017" name="bioRxiv">
        <title>Comparative analysis of the genomes of Stylophora pistillata and Acropora digitifera provides evidence for extensive differences between species of corals.</title>
        <authorList>
            <person name="Voolstra C.R."/>
            <person name="Li Y."/>
            <person name="Liew Y.J."/>
            <person name="Baumgarten S."/>
            <person name="Zoccola D."/>
            <person name="Flot J.-F."/>
            <person name="Tambutte S."/>
            <person name="Allemand D."/>
            <person name="Aranda M."/>
        </authorList>
    </citation>
    <scope>NUCLEOTIDE SEQUENCE [LARGE SCALE GENOMIC DNA]</scope>
</reference>
<dbReference type="InterPro" id="IPR016035">
    <property type="entry name" value="Acyl_Trfase/lysoPLipase"/>
</dbReference>
<sequence>MNPSKRSESMADETGLAFSGGGIQSAALCSGVLRRLLQRKAKIDYLSCVSGGGYTGNLPTWTGNTDMERKTMQNGIRSSSIA</sequence>
<feature type="region of interest" description="Disordered" evidence="1">
    <location>
        <begin position="1"/>
        <end position="21"/>
    </location>
</feature>
<dbReference type="Proteomes" id="UP000225706">
    <property type="component" value="Unassembled WGS sequence"/>
</dbReference>
<accession>A0A2B4RSS1</accession>